<dbReference type="InterPro" id="IPR000150">
    <property type="entry name" value="Cof"/>
</dbReference>
<dbReference type="GO" id="GO:0005829">
    <property type="term" value="C:cytosol"/>
    <property type="evidence" value="ECO:0007669"/>
    <property type="project" value="TreeGrafter"/>
</dbReference>
<dbReference type="GO" id="GO:0016791">
    <property type="term" value="F:phosphatase activity"/>
    <property type="evidence" value="ECO:0007669"/>
    <property type="project" value="TreeGrafter"/>
</dbReference>
<evidence type="ECO:0000313" key="1">
    <source>
        <dbReference type="EMBL" id="PKZ22340.1"/>
    </source>
</evidence>
<sequence length="276" mass="30412">MPTPYIQLILTDIDGTILTDQQALDPGLKEAVQALKPRQIPFILASARSPHGMFPLMEALDLDRSPLACYNGALILSGDAKDYEIIAEHGLDRDDLGLILDQVQEHFPQVAIGWYSGTDWLVNAHNQWTDIEHQITGDHPIVKDLQEVFTQGDRVAHKLLLIDEAEVIAEVQAFLETLPLKHSACYLSKANYLEITHQSVSKEHALKEVAAFYQVPLANCLTLGDNFNDVPMLQAAGLGVAMANAPQAVQDQADVVTASNNDRGVSRALQRYVLKD</sequence>
<dbReference type="Gene3D" id="3.30.1240.10">
    <property type="match status" value="1"/>
</dbReference>
<dbReference type="PROSITE" id="PS01228">
    <property type="entry name" value="COF_1"/>
    <property type="match status" value="1"/>
</dbReference>
<dbReference type="PRINTS" id="PR00119">
    <property type="entry name" value="CATATPASE"/>
</dbReference>
<proteinExistence type="predicted"/>
<protein>
    <submittedName>
        <fullName evidence="1">Cof-type HAD-IIB family hydrolase</fullName>
    </submittedName>
</protein>
<dbReference type="Pfam" id="PF08282">
    <property type="entry name" value="Hydrolase_3"/>
    <property type="match status" value="1"/>
</dbReference>
<accession>A0A2I1MQC2</accession>
<comment type="caution">
    <text evidence="1">The sequence shown here is derived from an EMBL/GenBank/DDBJ whole genome shotgun (WGS) entry which is preliminary data.</text>
</comment>
<dbReference type="SFLD" id="SFLDG01140">
    <property type="entry name" value="C2.B:_Phosphomannomutase_and_P"/>
    <property type="match status" value="1"/>
</dbReference>
<dbReference type="PANTHER" id="PTHR10000:SF8">
    <property type="entry name" value="HAD SUPERFAMILY HYDROLASE-LIKE, TYPE 3"/>
    <property type="match status" value="1"/>
</dbReference>
<dbReference type="SUPFAM" id="SSF56784">
    <property type="entry name" value="HAD-like"/>
    <property type="match status" value="1"/>
</dbReference>
<dbReference type="CDD" id="cd07516">
    <property type="entry name" value="HAD_Pase"/>
    <property type="match status" value="1"/>
</dbReference>
<dbReference type="PROSITE" id="PS01229">
    <property type="entry name" value="COF_2"/>
    <property type="match status" value="1"/>
</dbReference>
<reference evidence="1 2" key="1">
    <citation type="submission" date="2017-12" db="EMBL/GenBank/DDBJ databases">
        <title>Phylogenetic diversity of female urinary microbiome.</title>
        <authorList>
            <person name="Thomas-White K."/>
            <person name="Wolfe A.J."/>
        </authorList>
    </citation>
    <scope>NUCLEOTIDE SEQUENCE [LARGE SCALE GENOMIC DNA]</scope>
    <source>
        <strain evidence="1 2">UMB0139</strain>
    </source>
</reference>
<dbReference type="AlphaFoldDB" id="A0A2I1MQC2"/>
<dbReference type="InterPro" id="IPR036412">
    <property type="entry name" value="HAD-like_sf"/>
</dbReference>
<dbReference type="EMBL" id="PKGY01000002">
    <property type="protein sequence ID" value="PKZ22340.1"/>
    <property type="molecule type" value="Genomic_DNA"/>
</dbReference>
<evidence type="ECO:0000313" key="2">
    <source>
        <dbReference type="Proteomes" id="UP000234239"/>
    </source>
</evidence>
<dbReference type="NCBIfam" id="TIGR00099">
    <property type="entry name" value="Cof-subfamily"/>
    <property type="match status" value="1"/>
</dbReference>
<dbReference type="PANTHER" id="PTHR10000">
    <property type="entry name" value="PHOSPHOSERINE PHOSPHATASE"/>
    <property type="match status" value="1"/>
</dbReference>
<dbReference type="Proteomes" id="UP000234239">
    <property type="component" value="Unassembled WGS sequence"/>
</dbReference>
<dbReference type="InterPro" id="IPR006379">
    <property type="entry name" value="HAD-SF_hydro_IIB"/>
</dbReference>
<dbReference type="NCBIfam" id="TIGR01484">
    <property type="entry name" value="HAD-SF-IIB"/>
    <property type="match status" value="1"/>
</dbReference>
<organism evidence="1 2">
    <name type="scientific">Aerococcus sanguinicola</name>
    <dbReference type="NCBI Taxonomy" id="119206"/>
    <lineage>
        <taxon>Bacteria</taxon>
        <taxon>Bacillati</taxon>
        <taxon>Bacillota</taxon>
        <taxon>Bacilli</taxon>
        <taxon>Lactobacillales</taxon>
        <taxon>Aerococcaceae</taxon>
        <taxon>Aerococcus</taxon>
    </lineage>
</organism>
<dbReference type="SFLD" id="SFLDS00003">
    <property type="entry name" value="Haloacid_Dehalogenase"/>
    <property type="match status" value="1"/>
</dbReference>
<name>A0A2I1MQC2_9LACT</name>
<dbReference type="Gene3D" id="3.40.50.1000">
    <property type="entry name" value="HAD superfamily/HAD-like"/>
    <property type="match status" value="1"/>
</dbReference>
<dbReference type="GO" id="GO:0000287">
    <property type="term" value="F:magnesium ion binding"/>
    <property type="evidence" value="ECO:0007669"/>
    <property type="project" value="TreeGrafter"/>
</dbReference>
<dbReference type="InterPro" id="IPR023214">
    <property type="entry name" value="HAD_sf"/>
</dbReference>
<dbReference type="RefSeq" id="WP_070486219.1">
    <property type="nucleotide sequence ID" value="NZ_CAJHKM010000001.1"/>
</dbReference>
<dbReference type="OrthoDB" id="9781413at2"/>
<gene>
    <name evidence="1" type="ORF">CYJ28_04290</name>
</gene>
<keyword evidence="1" id="KW-0378">Hydrolase</keyword>